<protein>
    <recommendedName>
        <fullName evidence="2">FAD dependent oxidoreductase domain-containing protein</fullName>
    </recommendedName>
</protein>
<dbReference type="PRINTS" id="PR00411">
    <property type="entry name" value="PNDRDTASEI"/>
</dbReference>
<reference evidence="3" key="1">
    <citation type="journal article" date="2014" name="Int. J. Syst. Evol. Microbiol.">
        <title>Complete genome sequence of Corynebacterium casei LMG S-19264T (=DSM 44701T), isolated from a smear-ripened cheese.</title>
        <authorList>
            <consortium name="US DOE Joint Genome Institute (JGI-PGF)"/>
            <person name="Walter F."/>
            <person name="Albersmeier A."/>
            <person name="Kalinowski J."/>
            <person name="Ruckert C."/>
        </authorList>
    </citation>
    <scope>NUCLEOTIDE SEQUENCE</scope>
    <source>
        <strain evidence="3">VKM B-1606</strain>
    </source>
</reference>
<name>A0A9W6ITM0_9HYPH</name>
<dbReference type="PANTHER" id="PTHR13847">
    <property type="entry name" value="SARCOSINE DEHYDROGENASE-RELATED"/>
    <property type="match status" value="1"/>
</dbReference>
<dbReference type="Proteomes" id="UP001143400">
    <property type="component" value="Unassembled WGS sequence"/>
</dbReference>
<dbReference type="GO" id="GO:0016491">
    <property type="term" value="F:oxidoreductase activity"/>
    <property type="evidence" value="ECO:0007669"/>
    <property type="project" value="UniProtKB-KW"/>
</dbReference>
<dbReference type="EMBL" id="BSFF01000003">
    <property type="protein sequence ID" value="GLK56297.1"/>
    <property type="molecule type" value="Genomic_DNA"/>
</dbReference>
<dbReference type="GO" id="GO:0005737">
    <property type="term" value="C:cytoplasm"/>
    <property type="evidence" value="ECO:0007669"/>
    <property type="project" value="TreeGrafter"/>
</dbReference>
<reference evidence="3" key="2">
    <citation type="submission" date="2023-01" db="EMBL/GenBank/DDBJ databases">
        <authorList>
            <person name="Sun Q."/>
            <person name="Evtushenko L."/>
        </authorList>
    </citation>
    <scope>NUCLEOTIDE SEQUENCE</scope>
    <source>
        <strain evidence="3">VKM B-1606</strain>
    </source>
</reference>
<comment type="caution">
    <text evidence="3">The sequence shown here is derived from an EMBL/GenBank/DDBJ whole genome shotgun (WGS) entry which is preliminary data.</text>
</comment>
<evidence type="ECO:0000313" key="4">
    <source>
        <dbReference type="Proteomes" id="UP001143400"/>
    </source>
</evidence>
<dbReference type="Gene3D" id="3.50.50.60">
    <property type="entry name" value="FAD/NAD(P)-binding domain"/>
    <property type="match status" value="1"/>
</dbReference>
<dbReference type="InterPro" id="IPR006076">
    <property type="entry name" value="FAD-dep_OxRdtase"/>
</dbReference>
<dbReference type="SUPFAM" id="SSF51905">
    <property type="entry name" value="FAD/NAD(P)-binding domain"/>
    <property type="match status" value="1"/>
</dbReference>
<proteinExistence type="predicted"/>
<dbReference type="AlphaFoldDB" id="A0A9W6ITM0"/>
<evidence type="ECO:0000256" key="1">
    <source>
        <dbReference type="ARBA" id="ARBA00023002"/>
    </source>
</evidence>
<dbReference type="Gene3D" id="3.30.9.10">
    <property type="entry name" value="D-Amino Acid Oxidase, subunit A, domain 2"/>
    <property type="match status" value="1"/>
</dbReference>
<keyword evidence="1" id="KW-0560">Oxidoreductase</keyword>
<feature type="domain" description="FAD dependent oxidoreductase" evidence="2">
    <location>
        <begin position="30"/>
        <end position="354"/>
    </location>
</feature>
<organism evidence="3 4">
    <name type="scientific">Methylopila capsulata</name>
    <dbReference type="NCBI Taxonomy" id="61654"/>
    <lineage>
        <taxon>Bacteria</taxon>
        <taxon>Pseudomonadati</taxon>
        <taxon>Pseudomonadota</taxon>
        <taxon>Alphaproteobacteria</taxon>
        <taxon>Hyphomicrobiales</taxon>
        <taxon>Methylopilaceae</taxon>
        <taxon>Methylopila</taxon>
    </lineage>
</organism>
<gene>
    <name evidence="3" type="ORF">GCM10008170_23160</name>
</gene>
<dbReference type="Pfam" id="PF01266">
    <property type="entry name" value="DAO"/>
    <property type="match status" value="1"/>
</dbReference>
<dbReference type="InterPro" id="IPR036188">
    <property type="entry name" value="FAD/NAD-bd_sf"/>
</dbReference>
<sequence length="383" mass="39324">MTLHSLIARFRPPLPSLSLEPAPALADGYDVVVIGGGVLALAIARACARQGAGVALLAPGEIAASAAERAFPLVRGVHHDRARAEIQADAPAQLGKLARRLSPSPWPDVVGCLTLAPDGLTLEALRRASAAAKPLGARSWMVPAQEAQALSPMLHDNAAPALFEPAATVLWPDALAAALGRDARAAGATLRANAPAMALARDGAAAVGVEIDGRFIRAGAVVLADDASAIRLVREGRGRLSLMRDERMTLVTQPGAAPIGAALVADDLAMARDLTGAITLSGPLGAETLAEQAMRLAPSLGRLEIASAEPVTVWRGVDGRAQVGPAEIDGLWLALGFGRDALSPALAVADHLAAELAGRTGDAAFEAFAPTRRASARNLEFVR</sequence>
<accession>A0A9W6ITM0</accession>
<evidence type="ECO:0000313" key="3">
    <source>
        <dbReference type="EMBL" id="GLK56297.1"/>
    </source>
</evidence>
<evidence type="ECO:0000259" key="2">
    <source>
        <dbReference type="Pfam" id="PF01266"/>
    </source>
</evidence>